<keyword evidence="6 12" id="KW-1133">Transmembrane helix</keyword>
<feature type="transmembrane region" description="Helical" evidence="12">
    <location>
        <begin position="695"/>
        <end position="718"/>
    </location>
</feature>
<dbReference type="FunFam" id="2.10.50.30:FF:000002">
    <property type="entry name" value="Vomeronasal 2 receptor, h1"/>
    <property type="match status" value="1"/>
</dbReference>
<reference evidence="14" key="1">
    <citation type="submission" date="2025-08" db="UniProtKB">
        <authorList>
            <consortium name="Ensembl"/>
        </authorList>
    </citation>
    <scope>IDENTIFICATION</scope>
</reference>
<dbReference type="PANTHER" id="PTHR24061">
    <property type="entry name" value="CALCIUM-SENSING RECEPTOR-RELATED"/>
    <property type="match status" value="1"/>
</dbReference>
<feature type="transmembrane region" description="Helical" evidence="12">
    <location>
        <begin position="633"/>
        <end position="651"/>
    </location>
</feature>
<evidence type="ECO:0000259" key="13">
    <source>
        <dbReference type="PROSITE" id="PS50259"/>
    </source>
</evidence>
<dbReference type="PRINTS" id="PR00248">
    <property type="entry name" value="GPCRMGR"/>
</dbReference>
<feature type="transmembrane region" description="Helical" evidence="12">
    <location>
        <begin position="663"/>
        <end position="683"/>
    </location>
</feature>
<evidence type="ECO:0000256" key="12">
    <source>
        <dbReference type="SAM" id="Phobius"/>
    </source>
</evidence>
<keyword evidence="7" id="KW-0297">G-protein coupled receptor</keyword>
<feature type="transmembrane region" description="Helical" evidence="12">
    <location>
        <begin position="541"/>
        <end position="559"/>
    </location>
</feature>
<comment type="similarity">
    <text evidence="2">Belongs to the G-protein coupled receptor 3 family.</text>
</comment>
<accession>A0A8C6RYI2</accession>
<evidence type="ECO:0000256" key="4">
    <source>
        <dbReference type="ARBA" id="ARBA00022692"/>
    </source>
</evidence>
<dbReference type="CDD" id="cd06365">
    <property type="entry name" value="PBP1_pheromone_receptor"/>
    <property type="match status" value="1"/>
</dbReference>
<dbReference type="Pfam" id="PF07562">
    <property type="entry name" value="NCD3G"/>
    <property type="match status" value="1"/>
</dbReference>
<dbReference type="SUPFAM" id="SSF53822">
    <property type="entry name" value="Periplasmic binding protein-like I"/>
    <property type="match status" value="1"/>
</dbReference>
<name>A0A8C6RYI2_NANGA</name>
<dbReference type="Pfam" id="PF01094">
    <property type="entry name" value="ANF_receptor"/>
    <property type="match status" value="1"/>
</dbReference>
<dbReference type="GeneTree" id="ENSGT00950000183069"/>
<dbReference type="AlphaFoldDB" id="A0A8C6RYI2"/>
<evidence type="ECO:0000256" key="1">
    <source>
        <dbReference type="ARBA" id="ARBA00004651"/>
    </source>
</evidence>
<dbReference type="GO" id="GO:0004930">
    <property type="term" value="F:G protein-coupled receptor activity"/>
    <property type="evidence" value="ECO:0007669"/>
    <property type="project" value="UniProtKB-KW"/>
</dbReference>
<dbReference type="InterPro" id="IPR004073">
    <property type="entry name" value="GPCR_3_vmron_rcpt_2"/>
</dbReference>
<dbReference type="GO" id="GO:0005886">
    <property type="term" value="C:plasma membrane"/>
    <property type="evidence" value="ECO:0007669"/>
    <property type="project" value="UniProtKB-SubCell"/>
</dbReference>
<dbReference type="Gene3D" id="2.10.50.30">
    <property type="entry name" value="GPCR, family 3, nine cysteines domain"/>
    <property type="match status" value="1"/>
</dbReference>
<evidence type="ECO:0000256" key="8">
    <source>
        <dbReference type="ARBA" id="ARBA00023136"/>
    </source>
</evidence>
<reference evidence="14" key="2">
    <citation type="submission" date="2025-09" db="UniProtKB">
        <authorList>
            <consortium name="Ensembl"/>
        </authorList>
    </citation>
    <scope>IDENTIFICATION</scope>
</reference>
<evidence type="ECO:0000256" key="6">
    <source>
        <dbReference type="ARBA" id="ARBA00022989"/>
    </source>
</evidence>
<keyword evidence="11" id="KW-0807">Transducer</keyword>
<keyword evidence="15" id="KW-1185">Reference proteome</keyword>
<feature type="transmembrane region" description="Helical" evidence="12">
    <location>
        <begin position="606"/>
        <end position="627"/>
    </location>
</feature>
<feature type="domain" description="G-protein coupled receptors family 3 profile" evidence="13">
    <location>
        <begin position="500"/>
        <end position="733"/>
    </location>
</feature>
<dbReference type="Proteomes" id="UP000694381">
    <property type="component" value="Unassembled WGS sequence"/>
</dbReference>
<comment type="subcellular location">
    <subcellularLocation>
        <location evidence="1">Cell membrane</location>
        <topology evidence="1">Multi-pass membrane protein</topology>
    </subcellularLocation>
</comment>
<dbReference type="InterPro" id="IPR001828">
    <property type="entry name" value="ANF_lig-bd_rcpt"/>
</dbReference>
<feature type="transmembrane region" description="Helical" evidence="12">
    <location>
        <begin position="500"/>
        <end position="521"/>
    </location>
</feature>
<dbReference type="InterPro" id="IPR000068">
    <property type="entry name" value="GPCR_3_Ca_sens_rcpt-rel"/>
</dbReference>
<evidence type="ECO:0000256" key="5">
    <source>
        <dbReference type="ARBA" id="ARBA00022729"/>
    </source>
</evidence>
<evidence type="ECO:0000256" key="10">
    <source>
        <dbReference type="ARBA" id="ARBA00023180"/>
    </source>
</evidence>
<keyword evidence="10" id="KW-0325">Glycoprotein</keyword>
<keyword evidence="4 12" id="KW-0812">Transmembrane</keyword>
<proteinExistence type="inferred from homology"/>
<evidence type="ECO:0000256" key="7">
    <source>
        <dbReference type="ARBA" id="ARBA00023040"/>
    </source>
</evidence>
<evidence type="ECO:0000313" key="15">
    <source>
        <dbReference type="Proteomes" id="UP000694381"/>
    </source>
</evidence>
<dbReference type="PROSITE" id="PS50259">
    <property type="entry name" value="G_PROTEIN_RECEP_F3_4"/>
    <property type="match status" value="1"/>
</dbReference>
<feature type="transmembrane region" description="Helical" evidence="12">
    <location>
        <begin position="571"/>
        <end position="594"/>
    </location>
</feature>
<keyword evidence="5" id="KW-0732">Signal</keyword>
<keyword evidence="3" id="KW-1003">Cell membrane</keyword>
<evidence type="ECO:0000256" key="2">
    <source>
        <dbReference type="ARBA" id="ARBA00007242"/>
    </source>
</evidence>
<dbReference type="InterPro" id="IPR038550">
    <property type="entry name" value="GPCR_3_9-Cys_sf"/>
</dbReference>
<dbReference type="PRINTS" id="PR01535">
    <property type="entry name" value="VOMERONASL2R"/>
</dbReference>
<dbReference type="InterPro" id="IPR028082">
    <property type="entry name" value="Peripla_BP_I"/>
</dbReference>
<protein>
    <recommendedName>
        <fullName evidence="13">G-protein coupled receptors family 3 profile domain-containing protein</fullName>
    </recommendedName>
</protein>
<dbReference type="FunFam" id="3.40.50.2300:FF:000024">
    <property type="entry name" value="Vomeronasal 2, receptor 73"/>
    <property type="match status" value="1"/>
</dbReference>
<dbReference type="InterPro" id="IPR017978">
    <property type="entry name" value="GPCR_3_C"/>
</dbReference>
<sequence length="735" mass="82117">LPTTNHQFALASLFAVEEVNRNPHLLPNMSLVFDFLSGSCDGLVTFHGILGFLTSIGMIFPNYACGDEPACQVALTGPLYATSLTYGPFHPILSDHDQFPHVYQMAPRDTALAPAMVSLTLHFSWNWVGLVTSDHEQGVQFLSDLRAEMEENGVCLAFVNMIPVNMQLYMTRAERYHNQIMTSSANAVVTYGDTNSTLAVSFRTWDYLGIRRIWVTASQWDWDVTSKSDFTLEPFRGTLALSHHHGEISGFKNFVQTLNTSKYPDTFLARLGWLYFNCNVLASNCEMLKDCSSKASLEWLTQQSSDLAFSDGSYDLYNAVYVVAHALHEMLLQQVDFQPVEKRKGLKTSCWELHPFLKKTQFTNPVGDMANMNQKEKLQTEYDIVSIWNFPQMKIRNFNLYFPCGQQLHLSEEMIEWITGRGQVGGTKLQHAICCPGFRKSHQEGRAACCFDCIPCPENEISNETDVDQCMKCPDDQYANTDRDHCLQRAVTYLAYEDPLGMSLACLVLGLSALTALVLGIFVKHRDTPTVKASNRTLSDILLLSLSFCFLCSLLFIGHPNAVTCILQQTTFGLAFTVAVSTVLAKTITVVLAFKVTAPGRRLRGLLVSGPPSYIIPICTLIQLILFTVFYCVLGYLGSLALGTFSMAFMARNLPDTFSEAEFLTFSMLVFCSVWVTFLPVYHSTKGKALVAVEVFSILALSAGLLGCIFSPKCYIVLIRPDRNSLQKFRGKIHS</sequence>
<dbReference type="InterPro" id="IPR011500">
    <property type="entry name" value="GPCR_3_9-Cys_dom"/>
</dbReference>
<dbReference type="Gene3D" id="3.40.50.2300">
    <property type="match status" value="2"/>
</dbReference>
<dbReference type="Pfam" id="PF00003">
    <property type="entry name" value="7tm_3"/>
    <property type="match status" value="1"/>
</dbReference>
<evidence type="ECO:0000256" key="9">
    <source>
        <dbReference type="ARBA" id="ARBA00023170"/>
    </source>
</evidence>
<evidence type="ECO:0000256" key="11">
    <source>
        <dbReference type="ARBA" id="ARBA00023224"/>
    </source>
</evidence>
<evidence type="ECO:0000256" key="3">
    <source>
        <dbReference type="ARBA" id="ARBA00022475"/>
    </source>
</evidence>
<evidence type="ECO:0000313" key="14">
    <source>
        <dbReference type="Ensembl" id="ENSNGAP00000025802.1"/>
    </source>
</evidence>
<dbReference type="OMA" id="ISCIACK"/>
<dbReference type="InterPro" id="IPR000337">
    <property type="entry name" value="GPCR_3"/>
</dbReference>
<dbReference type="PANTHER" id="PTHR24061:SF545">
    <property type="entry name" value="VOMERONASAL 2, RECEPTOR 118-RELATED"/>
    <property type="match status" value="1"/>
</dbReference>
<keyword evidence="9" id="KW-0675">Receptor</keyword>
<dbReference type="Ensembl" id="ENSNGAT00000031523.1">
    <property type="protein sequence ID" value="ENSNGAP00000025802.1"/>
    <property type="gene ID" value="ENSNGAG00000023636.1"/>
</dbReference>
<keyword evidence="8 12" id="KW-0472">Membrane</keyword>
<organism evidence="14 15">
    <name type="scientific">Nannospalax galili</name>
    <name type="common">Northern Israeli blind subterranean mole rat</name>
    <name type="synonym">Spalax galili</name>
    <dbReference type="NCBI Taxonomy" id="1026970"/>
    <lineage>
        <taxon>Eukaryota</taxon>
        <taxon>Metazoa</taxon>
        <taxon>Chordata</taxon>
        <taxon>Craniata</taxon>
        <taxon>Vertebrata</taxon>
        <taxon>Euteleostomi</taxon>
        <taxon>Mammalia</taxon>
        <taxon>Eutheria</taxon>
        <taxon>Euarchontoglires</taxon>
        <taxon>Glires</taxon>
        <taxon>Rodentia</taxon>
        <taxon>Myomorpha</taxon>
        <taxon>Muroidea</taxon>
        <taxon>Spalacidae</taxon>
        <taxon>Spalacinae</taxon>
        <taxon>Nannospalax</taxon>
    </lineage>
</organism>